<dbReference type="Proteomes" id="UP001157502">
    <property type="component" value="Chromosome 8"/>
</dbReference>
<evidence type="ECO:0000313" key="1">
    <source>
        <dbReference type="EMBL" id="KAJ8007964.1"/>
    </source>
</evidence>
<sequence length="198" mass="22650">MELLTSITTSMRRATISRPETRRPSRAARTKTPRTAKGTSKFSRPFWPPVQDSHPPKDKKLKRISSIKVKGGMKKRQPVTSVPPKERVVRAARIAKDLLPTRSTDLRTRKEMAGLGPWRKRKQPVSFPCGICGNPKRKEFGHSQYKGEHFCEAAGGGKTAQQWLDEKRGPEPRVPRTTAWRHRKKLEALENIKIKKRK</sequence>
<keyword evidence="2" id="KW-1185">Reference proteome</keyword>
<reference evidence="1" key="1">
    <citation type="submission" date="2021-05" db="EMBL/GenBank/DDBJ databases">
        <authorList>
            <person name="Pan Q."/>
            <person name="Jouanno E."/>
            <person name="Zahm M."/>
            <person name="Klopp C."/>
            <person name="Cabau C."/>
            <person name="Louis A."/>
            <person name="Berthelot C."/>
            <person name="Parey E."/>
            <person name="Roest Crollius H."/>
            <person name="Montfort J."/>
            <person name="Robinson-Rechavi M."/>
            <person name="Bouchez O."/>
            <person name="Lampietro C."/>
            <person name="Lopez Roques C."/>
            <person name="Donnadieu C."/>
            <person name="Postlethwait J."/>
            <person name="Bobe J."/>
            <person name="Dillon D."/>
            <person name="Chandos A."/>
            <person name="von Hippel F."/>
            <person name="Guiguen Y."/>
        </authorList>
    </citation>
    <scope>NUCLEOTIDE SEQUENCE</scope>
    <source>
        <strain evidence="1">YG-Jan2019</strain>
    </source>
</reference>
<organism evidence="1 2">
    <name type="scientific">Dallia pectoralis</name>
    <name type="common">Alaska blackfish</name>
    <dbReference type="NCBI Taxonomy" id="75939"/>
    <lineage>
        <taxon>Eukaryota</taxon>
        <taxon>Metazoa</taxon>
        <taxon>Chordata</taxon>
        <taxon>Craniata</taxon>
        <taxon>Vertebrata</taxon>
        <taxon>Euteleostomi</taxon>
        <taxon>Actinopterygii</taxon>
        <taxon>Neopterygii</taxon>
        <taxon>Teleostei</taxon>
        <taxon>Protacanthopterygii</taxon>
        <taxon>Esociformes</taxon>
        <taxon>Umbridae</taxon>
        <taxon>Dallia</taxon>
    </lineage>
</organism>
<comment type="caution">
    <text evidence="1">The sequence shown here is derived from an EMBL/GenBank/DDBJ whole genome shotgun (WGS) entry which is preliminary data.</text>
</comment>
<accession>A0ACC2GW10</accession>
<gene>
    <name evidence="1" type="ORF">DPEC_G00099810</name>
</gene>
<protein>
    <submittedName>
        <fullName evidence="1">Uncharacterized protein</fullName>
    </submittedName>
</protein>
<proteinExistence type="predicted"/>
<evidence type="ECO:0000313" key="2">
    <source>
        <dbReference type="Proteomes" id="UP001157502"/>
    </source>
</evidence>
<name>A0ACC2GW10_DALPE</name>
<dbReference type="EMBL" id="CM055735">
    <property type="protein sequence ID" value="KAJ8007964.1"/>
    <property type="molecule type" value="Genomic_DNA"/>
</dbReference>